<evidence type="ECO:0000313" key="1">
    <source>
        <dbReference type="EMBL" id="AFZ24814.1"/>
    </source>
</evidence>
<accession>K9WYB6</accession>
<dbReference type="OrthoDB" id="456006at2"/>
<protein>
    <submittedName>
        <fullName evidence="1">Uncharacterized protein</fullName>
    </submittedName>
</protein>
<proteinExistence type="predicted"/>
<name>K9WYB6_9NOST</name>
<dbReference type="RefSeq" id="WP_015208068.1">
    <property type="nucleotide sequence ID" value="NC_019757.1"/>
</dbReference>
<organism evidence="1 2">
    <name type="scientific">Cylindrospermum stagnale PCC 7417</name>
    <dbReference type="NCBI Taxonomy" id="56107"/>
    <lineage>
        <taxon>Bacteria</taxon>
        <taxon>Bacillati</taxon>
        <taxon>Cyanobacteriota</taxon>
        <taxon>Cyanophyceae</taxon>
        <taxon>Nostocales</taxon>
        <taxon>Nostocaceae</taxon>
        <taxon>Cylindrospermum</taxon>
    </lineage>
</organism>
<evidence type="ECO:0000313" key="2">
    <source>
        <dbReference type="Proteomes" id="UP000010475"/>
    </source>
</evidence>
<keyword evidence="2" id="KW-1185">Reference proteome</keyword>
<gene>
    <name evidence="1" type="ORF">Cylst_2608</name>
</gene>
<dbReference type="AlphaFoldDB" id="K9WYB6"/>
<dbReference type="HOGENOM" id="CLU_2632243_0_0_3"/>
<sequence length="77" mass="9034">MFWRILDVKNNQPNFPLAIVVLPPKVEQDNYQQIEKAYQKNIATYQEKGADIVKENEVESWVSKQIINVHLTLPIRV</sequence>
<dbReference type="Proteomes" id="UP000010475">
    <property type="component" value="Chromosome"/>
</dbReference>
<dbReference type="KEGG" id="csg:Cylst_2608"/>
<reference evidence="1 2" key="1">
    <citation type="submission" date="2012-06" db="EMBL/GenBank/DDBJ databases">
        <title>Finished chromosome of genome of Cylindrospermum stagnale PCC 7417.</title>
        <authorList>
            <consortium name="US DOE Joint Genome Institute"/>
            <person name="Gugger M."/>
            <person name="Coursin T."/>
            <person name="Rippka R."/>
            <person name="Tandeau De Marsac N."/>
            <person name="Huntemann M."/>
            <person name="Wei C.-L."/>
            <person name="Han J."/>
            <person name="Detter J.C."/>
            <person name="Han C."/>
            <person name="Tapia R."/>
            <person name="Chen A."/>
            <person name="Kyrpides N."/>
            <person name="Mavromatis K."/>
            <person name="Markowitz V."/>
            <person name="Szeto E."/>
            <person name="Ivanova N."/>
            <person name="Pagani I."/>
            <person name="Pati A."/>
            <person name="Goodwin L."/>
            <person name="Nordberg H.P."/>
            <person name="Cantor M.N."/>
            <person name="Hua S.X."/>
            <person name="Woyke T."/>
            <person name="Kerfeld C.A."/>
        </authorList>
    </citation>
    <scope>NUCLEOTIDE SEQUENCE [LARGE SCALE GENOMIC DNA]</scope>
    <source>
        <strain evidence="1 2">PCC 7417</strain>
    </source>
</reference>
<dbReference type="EMBL" id="CP003642">
    <property type="protein sequence ID" value="AFZ24814.1"/>
    <property type="molecule type" value="Genomic_DNA"/>
</dbReference>